<accession>A0AAQ3PV56</accession>
<proteinExistence type="predicted"/>
<dbReference type="AlphaFoldDB" id="A0AAQ3PV56"/>
<evidence type="ECO:0000313" key="3">
    <source>
        <dbReference type="EMBL" id="WMD17604.1"/>
    </source>
</evidence>
<feature type="domain" description="BD-FAE-like" evidence="2">
    <location>
        <begin position="46"/>
        <end position="249"/>
    </location>
</feature>
<dbReference type="GeneID" id="92740901"/>
<evidence type="ECO:0000259" key="2">
    <source>
        <dbReference type="Pfam" id="PF20434"/>
    </source>
</evidence>
<dbReference type="PANTHER" id="PTHR48081:SF13">
    <property type="entry name" value="ALPHA_BETA HYDROLASE"/>
    <property type="match status" value="1"/>
</dbReference>
<dbReference type="Proteomes" id="UP001243496">
    <property type="component" value="Chromosome"/>
</dbReference>
<dbReference type="RefSeq" id="WP_306858098.1">
    <property type="nucleotide sequence ID" value="NZ_CP132968.1"/>
</dbReference>
<gene>
    <name evidence="3" type="ORF">RBI15_05820</name>
</gene>
<keyword evidence="1 3" id="KW-0378">Hydrolase</keyword>
<dbReference type="InterPro" id="IPR049492">
    <property type="entry name" value="BD-FAE-like_dom"/>
</dbReference>
<evidence type="ECO:0000256" key="1">
    <source>
        <dbReference type="ARBA" id="ARBA00022801"/>
    </source>
</evidence>
<evidence type="ECO:0000313" key="4">
    <source>
        <dbReference type="Proteomes" id="UP001243496"/>
    </source>
</evidence>
<dbReference type="GO" id="GO:0016787">
    <property type="term" value="F:hydrolase activity"/>
    <property type="evidence" value="ECO:0007669"/>
    <property type="project" value="UniProtKB-KW"/>
</dbReference>
<dbReference type="EMBL" id="CP132968">
    <property type="protein sequence ID" value="WMD17604.1"/>
    <property type="molecule type" value="Genomic_DNA"/>
</dbReference>
<dbReference type="Gene3D" id="3.40.50.1820">
    <property type="entry name" value="alpha/beta hydrolase"/>
    <property type="match status" value="1"/>
</dbReference>
<name>A0AAQ3PV56_ANAHA</name>
<organism evidence="3 4">
    <name type="scientific">Anaerostipes hadrus</name>
    <dbReference type="NCBI Taxonomy" id="649756"/>
    <lineage>
        <taxon>Bacteria</taxon>
        <taxon>Bacillati</taxon>
        <taxon>Bacillota</taxon>
        <taxon>Clostridia</taxon>
        <taxon>Lachnospirales</taxon>
        <taxon>Lachnospiraceae</taxon>
        <taxon>Anaerostipes</taxon>
    </lineage>
</organism>
<reference evidence="3" key="1">
    <citation type="submission" date="2023-08" db="EMBL/GenBank/DDBJ databases">
        <title>Complete Genome Sequences of butyrate producing Anaerostipes hadrus strains BA1 and GIF7 isolated from the terminal ileum of a healthy lean male.</title>
        <authorList>
            <person name="Low A."/>
            <person name="Sheludchenko M."/>
            <person name="Cheng H.E."/>
            <person name="Koh X.Q."/>
            <person name="Lee J."/>
        </authorList>
    </citation>
    <scope>NUCLEOTIDE SEQUENCE</scope>
    <source>
        <strain evidence="3">BA1</strain>
    </source>
</reference>
<dbReference type="PANTHER" id="PTHR48081">
    <property type="entry name" value="AB HYDROLASE SUPERFAMILY PROTEIN C4A8.06C"/>
    <property type="match status" value="1"/>
</dbReference>
<dbReference type="InterPro" id="IPR029058">
    <property type="entry name" value="AB_hydrolase_fold"/>
</dbReference>
<dbReference type="Pfam" id="PF20434">
    <property type="entry name" value="BD-FAE"/>
    <property type="match status" value="1"/>
</dbReference>
<sequence>MILEDIQTKKITGKEIYGIYQPDICYVNRDGIERTLQVIIPETAQDPDKKYPAILHVQGSAWKKQDVYKRVGVMEELAKKGFVTAILQYRESEIAPFPAPVEDAKTGIRFLRKNAEQFKIDPENIFLMGDSSGGNTAFITAFTADMDCMDTGVYKEYSCKVNAVIDLYGVSCVKIKEDFPTTPNQGEPDSPEGLEIGSKNVYEHPELSDQITCMNYVKKELPSPPVLMMHGTADDTVAPNQSIQLYKKLKEEEKDATFYLVEGADHGHPYFWCEPTLSLIEQFFKKHMK</sequence>
<dbReference type="SUPFAM" id="SSF53474">
    <property type="entry name" value="alpha/beta-Hydrolases"/>
    <property type="match status" value="1"/>
</dbReference>
<protein>
    <submittedName>
        <fullName evidence="3">Alpha/beta hydrolase</fullName>
    </submittedName>
</protein>
<dbReference type="InterPro" id="IPR050300">
    <property type="entry name" value="GDXG_lipolytic_enzyme"/>
</dbReference>